<dbReference type="AlphaFoldDB" id="J9GPI7"/>
<organism evidence="2">
    <name type="scientific">gut metagenome</name>
    <dbReference type="NCBI Taxonomy" id="749906"/>
    <lineage>
        <taxon>unclassified sequences</taxon>
        <taxon>metagenomes</taxon>
        <taxon>organismal metagenomes</taxon>
    </lineage>
</organism>
<comment type="caution">
    <text evidence="2">The sequence shown here is derived from an EMBL/GenBank/DDBJ whole genome shotgun (WGS) entry which is preliminary data.</text>
</comment>
<name>J9GPI7_9ZZZZ</name>
<sequence length="253" mass="29552">MFCCRRIGKLTDALDGLRYLCSLDNMVTHADLIAGLPLYRLTEIFEDVHTLAAYHVGEIQLESLKLLPGTEMRLRAEELGIRYAPIPPYEVLQTHEISVSELQRAHHLSRLLDFYYNTPTWQYITRTLMLTHPNFLESFLNHLVQIDVIDTPLSLERRGLILYEFCKRHYPAELTEVSIAWIEAGMSLKKVPAERVRTKHQMPPIQWNVVYGSYRPNLRLCFLPTDDEGHGYWWGFESEIQKIQPVFRAEHLS</sequence>
<proteinExistence type="predicted"/>
<feature type="domain" description="DUF4080" evidence="1">
    <location>
        <begin position="78"/>
        <end position="168"/>
    </location>
</feature>
<dbReference type="EMBL" id="AMCI01002769">
    <property type="protein sequence ID" value="EJX01895.1"/>
    <property type="molecule type" value="Genomic_DNA"/>
</dbReference>
<accession>J9GPI7</accession>
<dbReference type="InterPro" id="IPR025288">
    <property type="entry name" value="DUF4080"/>
</dbReference>
<evidence type="ECO:0000259" key="1">
    <source>
        <dbReference type="Pfam" id="PF13311"/>
    </source>
</evidence>
<protein>
    <submittedName>
        <fullName evidence="2">Fe-S oxidoreductase family 2</fullName>
    </submittedName>
</protein>
<gene>
    <name evidence="2" type="ORF">EVA_10000</name>
</gene>
<dbReference type="InterPro" id="IPR058240">
    <property type="entry name" value="rSAM_sf"/>
</dbReference>
<reference evidence="2" key="1">
    <citation type="journal article" date="2012" name="PLoS ONE">
        <title>Gene sets for utilization of primary and secondary nutrition supplies in the distal gut of endangered iberian lynx.</title>
        <authorList>
            <person name="Alcaide M."/>
            <person name="Messina E."/>
            <person name="Richter M."/>
            <person name="Bargiela R."/>
            <person name="Peplies J."/>
            <person name="Huws S.A."/>
            <person name="Newbold C.J."/>
            <person name="Golyshin P.N."/>
            <person name="Simon M.A."/>
            <person name="Lopez G."/>
            <person name="Yakimov M.M."/>
            <person name="Ferrer M."/>
        </authorList>
    </citation>
    <scope>NUCLEOTIDE SEQUENCE</scope>
</reference>
<dbReference type="SUPFAM" id="SSF102114">
    <property type="entry name" value="Radical SAM enzymes"/>
    <property type="match status" value="1"/>
</dbReference>
<evidence type="ECO:0000313" key="2">
    <source>
        <dbReference type="EMBL" id="EJX01895.1"/>
    </source>
</evidence>
<dbReference type="Pfam" id="PF13311">
    <property type="entry name" value="DUF4080"/>
    <property type="match status" value="1"/>
</dbReference>